<keyword evidence="7" id="KW-0238">DNA-binding</keyword>
<dbReference type="Pfam" id="PF15489">
    <property type="entry name" value="CTC1"/>
    <property type="match status" value="1"/>
</dbReference>
<keyword evidence="5" id="KW-0158">Chromosome</keyword>
<evidence type="ECO:0000256" key="7">
    <source>
        <dbReference type="ARBA" id="ARBA00023125"/>
    </source>
</evidence>
<evidence type="ECO:0000256" key="1">
    <source>
        <dbReference type="ARBA" id="ARBA00004123"/>
    </source>
</evidence>
<keyword evidence="6" id="KW-0779">Telomere</keyword>
<dbReference type="AlphaFoldDB" id="A0A8D1YRJ8"/>
<keyword evidence="8" id="KW-0539">Nucleus</keyword>
<dbReference type="PANTHER" id="PTHR14865:SF2">
    <property type="entry name" value="CST COMPLEX SUBUNIT CTC1"/>
    <property type="match status" value="1"/>
</dbReference>
<dbReference type="InterPro" id="IPR029156">
    <property type="entry name" value="CTC1"/>
</dbReference>
<name>A0A8D1YRJ8_PIG</name>
<evidence type="ECO:0000256" key="4">
    <source>
        <dbReference type="ARBA" id="ARBA00016175"/>
    </source>
</evidence>
<dbReference type="Proteomes" id="UP000694725">
    <property type="component" value="Unplaced"/>
</dbReference>
<evidence type="ECO:0000256" key="8">
    <source>
        <dbReference type="ARBA" id="ARBA00023242"/>
    </source>
</evidence>
<protein>
    <recommendedName>
        <fullName evidence="4">CST complex subunit CTC1</fullName>
    </recommendedName>
</protein>
<dbReference type="GO" id="GO:0003697">
    <property type="term" value="F:single-stranded DNA binding"/>
    <property type="evidence" value="ECO:0007669"/>
    <property type="project" value="InterPro"/>
</dbReference>
<reference evidence="10" key="1">
    <citation type="submission" date="2025-08" db="UniProtKB">
        <authorList>
            <consortium name="Ensembl"/>
        </authorList>
    </citation>
    <scope>IDENTIFICATION</scope>
</reference>
<evidence type="ECO:0000313" key="10">
    <source>
        <dbReference type="Ensembl" id="ENSSSCP00065021693.1"/>
    </source>
</evidence>
<feature type="region of interest" description="Disordered" evidence="9">
    <location>
        <begin position="326"/>
        <end position="348"/>
    </location>
</feature>
<evidence type="ECO:0000256" key="3">
    <source>
        <dbReference type="ARBA" id="ARBA00006332"/>
    </source>
</evidence>
<evidence type="ECO:0000256" key="2">
    <source>
        <dbReference type="ARBA" id="ARBA00004574"/>
    </source>
</evidence>
<comment type="similarity">
    <text evidence="3">Belongs to the CTC1 family.</text>
</comment>
<dbReference type="InterPro" id="IPR042617">
    <property type="entry name" value="CTC1-like"/>
</dbReference>
<dbReference type="GO" id="GO:0005634">
    <property type="term" value="C:nucleus"/>
    <property type="evidence" value="ECO:0007669"/>
    <property type="project" value="UniProtKB-SubCell"/>
</dbReference>
<evidence type="ECO:0000256" key="6">
    <source>
        <dbReference type="ARBA" id="ARBA00022895"/>
    </source>
</evidence>
<evidence type="ECO:0000256" key="5">
    <source>
        <dbReference type="ARBA" id="ARBA00022454"/>
    </source>
</evidence>
<dbReference type="GO" id="GO:0000781">
    <property type="term" value="C:chromosome, telomeric region"/>
    <property type="evidence" value="ECO:0007669"/>
    <property type="project" value="UniProtKB-SubCell"/>
</dbReference>
<dbReference type="PANTHER" id="PTHR14865">
    <property type="entry name" value="CST COMPLEX SUBUNIT CTC1"/>
    <property type="match status" value="1"/>
</dbReference>
<organism evidence="10 11">
    <name type="scientific">Sus scrofa</name>
    <name type="common">Pig</name>
    <dbReference type="NCBI Taxonomy" id="9823"/>
    <lineage>
        <taxon>Eukaryota</taxon>
        <taxon>Metazoa</taxon>
        <taxon>Chordata</taxon>
        <taxon>Craniata</taxon>
        <taxon>Vertebrata</taxon>
        <taxon>Euteleostomi</taxon>
        <taxon>Mammalia</taxon>
        <taxon>Eutheria</taxon>
        <taxon>Laurasiatheria</taxon>
        <taxon>Artiodactyla</taxon>
        <taxon>Suina</taxon>
        <taxon>Suidae</taxon>
        <taxon>Sus</taxon>
    </lineage>
</organism>
<comment type="subcellular location">
    <subcellularLocation>
        <location evidence="2">Chromosome</location>
        <location evidence="2">Telomere</location>
    </subcellularLocation>
    <subcellularLocation>
        <location evidence="1">Nucleus</location>
    </subcellularLocation>
</comment>
<sequence length="1104" mass="121451">MAACRPEAPGCEEQAWLESARAFIQETLCPPGKEPNIQLTQLVIDHVKTIWSSQGRNQGFTLPLSYSFVSVKDLRTHQHLPCCSHLSWSSTEYQTWAEEAGPRGVPLPRERLLLLGTLTDLSGDLEQEARSGSLYIRDNTGTLGCELIDLDLSWLGHLFIFPSWSYLPATVKPSGEGHLELWGVPVPVFPLTISPGPLTPIPVLYPETASRLLRHRSKLRSVQPNLAGKLVRLSALVKSRKQAYFVLSLGGSSPGDSCVPVIVQVPAQLVWHRALWPGRAYVLTELRVSKLHGHRYLIWMTSPSSQLLPLKPECVQELELGLDGPPVEADPQPLPMPSNPQDKKGPEGLVRDSRLLSYTGKVTGVLNQPAGFYELDGQLGLCLAYQQSHGLRRVMRRGVCLELQDVHLLQSLGGGLRRPVLASCLRGAVLLRRFSCQMPETQSSHRAQGASLYEQLVWEHQLGLPLYLWATTALTDLACKLCPHVLRHHQFLQHSSPGNPSLGLQILAPTLEVLVPPTFPRRNTHSEILEEPHHCPLQKYAQLQTPCSFPTLAALKEEGKCKAWASFNPKTLLPLPEASHLPSYQLNQRLAWSWLCLLPSAFHPAPVLLGVLVPSSRKGYLRLQDRTGFLHCLLLAKPSQPLTDPGLIGCLVRVERFQLVIERNVRSNFPSWKELGMTGFIQKQEARVYVQFLLADALILTVPRPLLHSASSSAAPQTEPSPSEGPHLGQSRLFLLSHKEALMKRNFCAPPGASSKVAMPTLGFHVLGSWLGGTQRKEGTGWGPPEATEDENSEQKVLLIFLGSSVRWFEFLHPGRVYRLVASGPPTPALFKGGDSPCISQRPLELAGCASCLTVQDEWTLELESSQDVPEVLGTHRALPESSLTDLLSDSAPLPHIYLAELLQGDKAPFRATASCHVVSVFSLQLLWVCAHCTSLCLQGRCTRQNPTCSIQTPISQASIRLLVEDGTAEAVVTCRNHQVAAALGLCPSEWASLLEFVQGPGKVALQFTGPGAQLESSAKTDEPLALFLWTLCASASVLRPVVLSFELERKPSKIIPSEPPRLHRFQCGELPFLTRVHPRIRLSCLSLQEPQHPSDLGALVSSC</sequence>
<evidence type="ECO:0000256" key="9">
    <source>
        <dbReference type="SAM" id="MobiDB-lite"/>
    </source>
</evidence>
<proteinExistence type="inferred from homology"/>
<dbReference type="Ensembl" id="ENSSSCT00065050123.1">
    <property type="protein sequence ID" value="ENSSSCP00065021693.1"/>
    <property type="gene ID" value="ENSSSCG00065036758.1"/>
</dbReference>
<evidence type="ECO:0000313" key="11">
    <source>
        <dbReference type="Proteomes" id="UP000694725"/>
    </source>
</evidence>
<accession>A0A8D1YRJ8</accession>